<dbReference type="Proteomes" id="UP000319908">
    <property type="component" value="Unassembled WGS sequence"/>
</dbReference>
<keyword evidence="3" id="KW-1185">Reference proteome</keyword>
<comment type="caution">
    <text evidence="2">The sequence shown here is derived from an EMBL/GenBank/DDBJ whole genome shotgun (WGS) entry which is preliminary data.</text>
</comment>
<feature type="transmembrane region" description="Helical" evidence="1">
    <location>
        <begin position="63"/>
        <end position="91"/>
    </location>
</feature>
<keyword evidence="1" id="KW-0472">Membrane</keyword>
<sequence length="474" mass="51706">MNGLSIRAWLVPLSEQVRNSYWFVPSLMAIGSIILSLVTTSIDSRIGADWMNDIDWLNANQPAGARAVLSTVAGSMITVAGVTFSMTILSISSATTQVGPRLLNNFMADKANQFTLGVFIATFLYCLMVLRTVRNAESLPPGADSGMDLASAFVPHLSVMVGVLMAIASVGVLIFYIHHIPETIHVSNIIANVGRQLDVQIDGQFPARVGQVNDEGSVVERVALLPPMFDESAARVLAGKTGYLQYIDGGGLIEIAREHDLVLHVQPSPGDFVTSLTVLVLASPRERITNDIERELASMFVSGAQRSANQDLRFLINQLVEVAMRALSPGVNDPFTAISCMQWLQSGLESLADRELPASARYDEEGELRMVAAPVTFAAFASLVFDQLRPYVAADRNASVSMMEMLGNLTVQVPSPSDRRLIARHACALRRACEQAQSDTRTLALISSLYREVLCLLVDTDRRTRARQTGQWIR</sequence>
<name>A0A5C6BWV5_9BACT</name>
<evidence type="ECO:0000313" key="2">
    <source>
        <dbReference type="EMBL" id="TWU16445.1"/>
    </source>
</evidence>
<dbReference type="InterPro" id="IPR018723">
    <property type="entry name" value="DUF2254_membrane"/>
</dbReference>
<keyword evidence="1" id="KW-0812">Transmembrane</keyword>
<keyword evidence="1" id="KW-1133">Transmembrane helix</keyword>
<accession>A0A5C6BWV5</accession>
<dbReference type="RefSeq" id="WP_146408091.1">
    <property type="nucleotide sequence ID" value="NZ_SJPU01000002.1"/>
</dbReference>
<gene>
    <name evidence="2" type="ORF">Poly21_36500</name>
</gene>
<feature type="transmembrane region" description="Helical" evidence="1">
    <location>
        <begin position="20"/>
        <end position="42"/>
    </location>
</feature>
<protein>
    <recommendedName>
        <fullName evidence="4">DUF2254 domain-containing protein</fullName>
    </recommendedName>
</protein>
<feature type="transmembrane region" description="Helical" evidence="1">
    <location>
        <begin position="111"/>
        <end position="133"/>
    </location>
</feature>
<dbReference type="Pfam" id="PF10011">
    <property type="entry name" value="DUF2254"/>
    <property type="match status" value="1"/>
</dbReference>
<proteinExistence type="predicted"/>
<reference evidence="2 3" key="1">
    <citation type="journal article" date="2020" name="Antonie Van Leeuwenhoek">
        <title>Rhodopirellula heiligendammensis sp. nov., Rhodopirellula pilleata sp. nov., and Rhodopirellula solitaria sp. nov. isolated from natural or artificial marine surfaces in Northern Germany and California, USA, and emended description of the genus Rhodopirellula.</title>
        <authorList>
            <person name="Kallscheuer N."/>
            <person name="Wiegand S."/>
            <person name="Jogler M."/>
            <person name="Boedeker C."/>
            <person name="Peeters S.H."/>
            <person name="Rast P."/>
            <person name="Heuer A."/>
            <person name="Jetten M.S.M."/>
            <person name="Rohde M."/>
            <person name="Jogler C."/>
        </authorList>
    </citation>
    <scope>NUCLEOTIDE SEQUENCE [LARGE SCALE GENOMIC DNA]</scope>
    <source>
        <strain evidence="2 3">Poly21</strain>
    </source>
</reference>
<evidence type="ECO:0000256" key="1">
    <source>
        <dbReference type="SAM" id="Phobius"/>
    </source>
</evidence>
<organism evidence="2 3">
    <name type="scientific">Allorhodopirellula heiligendammensis</name>
    <dbReference type="NCBI Taxonomy" id="2714739"/>
    <lineage>
        <taxon>Bacteria</taxon>
        <taxon>Pseudomonadati</taxon>
        <taxon>Planctomycetota</taxon>
        <taxon>Planctomycetia</taxon>
        <taxon>Pirellulales</taxon>
        <taxon>Pirellulaceae</taxon>
        <taxon>Allorhodopirellula</taxon>
    </lineage>
</organism>
<feature type="transmembrane region" description="Helical" evidence="1">
    <location>
        <begin position="153"/>
        <end position="177"/>
    </location>
</feature>
<dbReference type="AlphaFoldDB" id="A0A5C6BWV5"/>
<evidence type="ECO:0000313" key="3">
    <source>
        <dbReference type="Proteomes" id="UP000319908"/>
    </source>
</evidence>
<dbReference type="OrthoDB" id="2955631at2"/>
<evidence type="ECO:0008006" key="4">
    <source>
        <dbReference type="Google" id="ProtNLM"/>
    </source>
</evidence>
<dbReference type="EMBL" id="SJPU01000002">
    <property type="protein sequence ID" value="TWU16445.1"/>
    <property type="molecule type" value="Genomic_DNA"/>
</dbReference>